<name>A0A0E9X0V7_ANGAN</name>
<protein>
    <submittedName>
        <fullName evidence="2">Uncharacterized protein</fullName>
    </submittedName>
</protein>
<organism evidence="2">
    <name type="scientific">Anguilla anguilla</name>
    <name type="common">European freshwater eel</name>
    <name type="synonym">Muraena anguilla</name>
    <dbReference type="NCBI Taxonomy" id="7936"/>
    <lineage>
        <taxon>Eukaryota</taxon>
        <taxon>Metazoa</taxon>
        <taxon>Chordata</taxon>
        <taxon>Craniata</taxon>
        <taxon>Vertebrata</taxon>
        <taxon>Euteleostomi</taxon>
        <taxon>Actinopterygii</taxon>
        <taxon>Neopterygii</taxon>
        <taxon>Teleostei</taxon>
        <taxon>Anguilliformes</taxon>
        <taxon>Anguillidae</taxon>
        <taxon>Anguilla</taxon>
    </lineage>
</organism>
<feature type="compositionally biased region" description="Basic and acidic residues" evidence="1">
    <location>
        <begin position="47"/>
        <end position="60"/>
    </location>
</feature>
<sequence>MSENMLERTQTISYTRRARQLKKTLAYVMGPSPEASSQVEDISNVLIDDRASNRKPLEQNRKRRDRSPLPIINGYREVLCNAMN</sequence>
<dbReference type="AlphaFoldDB" id="A0A0E9X0V7"/>
<reference evidence="2" key="2">
    <citation type="journal article" date="2015" name="Fish Shellfish Immunol.">
        <title>Early steps in the European eel (Anguilla anguilla)-Vibrio vulnificus interaction in the gills: Role of the RtxA13 toxin.</title>
        <authorList>
            <person name="Callol A."/>
            <person name="Pajuelo D."/>
            <person name="Ebbesson L."/>
            <person name="Teles M."/>
            <person name="MacKenzie S."/>
            <person name="Amaro C."/>
        </authorList>
    </citation>
    <scope>NUCLEOTIDE SEQUENCE</scope>
</reference>
<feature type="region of interest" description="Disordered" evidence="1">
    <location>
        <begin position="46"/>
        <end position="70"/>
    </location>
</feature>
<evidence type="ECO:0000256" key="1">
    <source>
        <dbReference type="SAM" id="MobiDB-lite"/>
    </source>
</evidence>
<reference evidence="2" key="1">
    <citation type="submission" date="2014-11" db="EMBL/GenBank/DDBJ databases">
        <authorList>
            <person name="Amaro Gonzalez C."/>
        </authorList>
    </citation>
    <scope>NUCLEOTIDE SEQUENCE</scope>
</reference>
<proteinExistence type="predicted"/>
<evidence type="ECO:0000313" key="2">
    <source>
        <dbReference type="EMBL" id="JAH95525.1"/>
    </source>
</evidence>
<accession>A0A0E9X0V7</accession>
<dbReference type="EMBL" id="GBXM01013052">
    <property type="protein sequence ID" value="JAH95525.1"/>
    <property type="molecule type" value="Transcribed_RNA"/>
</dbReference>